<reference evidence="2" key="1">
    <citation type="submission" date="2020-12" db="EMBL/GenBank/DDBJ databases">
        <title>Metabolic potential, ecology and presence of endohyphal bacteria is reflected in genomic diversity of Mucoromycotina.</title>
        <authorList>
            <person name="Muszewska A."/>
            <person name="Okrasinska A."/>
            <person name="Steczkiewicz K."/>
            <person name="Drgas O."/>
            <person name="Orlowska M."/>
            <person name="Perlinska-Lenart U."/>
            <person name="Aleksandrzak-Piekarczyk T."/>
            <person name="Szatraj K."/>
            <person name="Zielenkiewicz U."/>
            <person name="Pilsyk S."/>
            <person name="Malc E."/>
            <person name="Mieczkowski P."/>
            <person name="Kruszewska J.S."/>
            <person name="Biernat P."/>
            <person name="Pawlowska J."/>
        </authorList>
    </citation>
    <scope>NUCLEOTIDE SEQUENCE</scope>
    <source>
        <strain evidence="2">WA0000051536</strain>
    </source>
</reference>
<keyword evidence="3" id="KW-1185">Reference proteome</keyword>
<dbReference type="PANTHER" id="PTHR47129">
    <property type="entry name" value="QUINONE OXIDOREDUCTASE 2"/>
    <property type="match status" value="1"/>
</dbReference>
<feature type="domain" description="NAD(P)-binding" evidence="1">
    <location>
        <begin position="35"/>
        <end position="148"/>
    </location>
</feature>
<accession>A0A8H7UP91</accession>
<evidence type="ECO:0000313" key="2">
    <source>
        <dbReference type="EMBL" id="KAG2187013.1"/>
    </source>
</evidence>
<dbReference type="OrthoDB" id="10254221at2759"/>
<protein>
    <recommendedName>
        <fullName evidence="1">NAD(P)-binding domain-containing protein</fullName>
    </recommendedName>
</protein>
<name>A0A8H7UP91_9FUNG</name>
<dbReference type="InterPro" id="IPR036291">
    <property type="entry name" value="NAD(P)-bd_dom_sf"/>
</dbReference>
<proteinExistence type="predicted"/>
<organism evidence="2 3">
    <name type="scientific">Umbelopsis vinacea</name>
    <dbReference type="NCBI Taxonomy" id="44442"/>
    <lineage>
        <taxon>Eukaryota</taxon>
        <taxon>Fungi</taxon>
        <taxon>Fungi incertae sedis</taxon>
        <taxon>Mucoromycota</taxon>
        <taxon>Mucoromycotina</taxon>
        <taxon>Umbelopsidomycetes</taxon>
        <taxon>Umbelopsidales</taxon>
        <taxon>Umbelopsidaceae</taxon>
        <taxon>Umbelopsis</taxon>
    </lineage>
</organism>
<dbReference type="Gene3D" id="3.40.50.720">
    <property type="entry name" value="NAD(P)-binding Rossmann-like Domain"/>
    <property type="match status" value="1"/>
</dbReference>
<dbReference type="Pfam" id="PF13460">
    <property type="entry name" value="NAD_binding_10"/>
    <property type="match status" value="1"/>
</dbReference>
<gene>
    <name evidence="2" type="ORF">INT44_003241</name>
</gene>
<sequence>MSESQNIIVVTGGETFIGYNIALRLCDEIDRRRSSKNYKVRVLCSNKDGLDKLEKRGAELHVVRYEDQENLCQHLRHVSLVVLTLNDREQRARDARNIIECAQQERCQSIQLISHIGCDRANENQCGLYDFQEVEECLKNKYQNGRWVILRLNFVQQWFYLWSPMIEDHGKLRLNVKEDSKFAPVNMNDVLDACMKVASKNQNDEEFCVCEQYHQKTFQFTGRDAVNAREIARELSRAVEGRQIQFEPISMEDMKQYFEEIRQDQRMLISSMQVFEKSSQDSQSKHDKDNLIPQGKYLTDSVINQTLSYLELVRENQVNDATSDIHKVTGNEPISLKNFFKDNRDQFRGR</sequence>
<dbReference type="InterPro" id="IPR016040">
    <property type="entry name" value="NAD(P)-bd_dom"/>
</dbReference>
<evidence type="ECO:0000259" key="1">
    <source>
        <dbReference type="Pfam" id="PF13460"/>
    </source>
</evidence>
<dbReference type="Proteomes" id="UP000612746">
    <property type="component" value="Unassembled WGS sequence"/>
</dbReference>
<comment type="caution">
    <text evidence="2">The sequence shown here is derived from an EMBL/GenBank/DDBJ whole genome shotgun (WGS) entry which is preliminary data.</text>
</comment>
<dbReference type="PANTHER" id="PTHR47129:SF1">
    <property type="entry name" value="NMRA-LIKE DOMAIN-CONTAINING PROTEIN"/>
    <property type="match status" value="1"/>
</dbReference>
<dbReference type="AlphaFoldDB" id="A0A8H7UP91"/>
<dbReference type="EMBL" id="JAEPRA010000004">
    <property type="protein sequence ID" value="KAG2187013.1"/>
    <property type="molecule type" value="Genomic_DNA"/>
</dbReference>
<dbReference type="SUPFAM" id="SSF51735">
    <property type="entry name" value="NAD(P)-binding Rossmann-fold domains"/>
    <property type="match status" value="1"/>
</dbReference>
<dbReference type="InterPro" id="IPR052718">
    <property type="entry name" value="NmrA-type_oxidoreductase"/>
</dbReference>
<evidence type="ECO:0000313" key="3">
    <source>
        <dbReference type="Proteomes" id="UP000612746"/>
    </source>
</evidence>